<keyword evidence="3" id="KW-1185">Reference proteome</keyword>
<dbReference type="InterPro" id="IPR036689">
    <property type="entry name" value="ESAT-6-like_sf"/>
</dbReference>
<evidence type="ECO:0000256" key="1">
    <source>
        <dbReference type="SAM" id="MobiDB-lite"/>
    </source>
</evidence>
<gene>
    <name evidence="2" type="ORF">GCM10023322_76230</name>
</gene>
<evidence type="ECO:0000313" key="2">
    <source>
        <dbReference type="EMBL" id="GAA5199790.1"/>
    </source>
</evidence>
<proteinExistence type="predicted"/>
<feature type="region of interest" description="Disordered" evidence="1">
    <location>
        <begin position="98"/>
        <end position="152"/>
    </location>
</feature>
<dbReference type="SUPFAM" id="SSF140453">
    <property type="entry name" value="EsxAB dimer-like"/>
    <property type="match status" value="1"/>
</dbReference>
<protein>
    <recommendedName>
        <fullName evidence="4">WXG100 family type VII secretion target</fullName>
    </recommendedName>
</protein>
<feature type="compositionally biased region" description="Gly residues" evidence="1">
    <location>
        <begin position="117"/>
        <end position="131"/>
    </location>
</feature>
<evidence type="ECO:0008006" key="4">
    <source>
        <dbReference type="Google" id="ProtNLM"/>
    </source>
</evidence>
<comment type="caution">
    <text evidence="2">The sequence shown here is derived from an EMBL/GenBank/DDBJ whole genome shotgun (WGS) entry which is preliminary data.</text>
</comment>
<dbReference type="EMBL" id="BAABJQ010000039">
    <property type="protein sequence ID" value="GAA5199790.1"/>
    <property type="molecule type" value="Genomic_DNA"/>
</dbReference>
<organism evidence="2 3">
    <name type="scientific">Rugosimonospora acidiphila</name>
    <dbReference type="NCBI Taxonomy" id="556531"/>
    <lineage>
        <taxon>Bacteria</taxon>
        <taxon>Bacillati</taxon>
        <taxon>Actinomycetota</taxon>
        <taxon>Actinomycetes</taxon>
        <taxon>Micromonosporales</taxon>
        <taxon>Micromonosporaceae</taxon>
        <taxon>Rugosimonospora</taxon>
    </lineage>
</organism>
<sequence>MPDTGPGSANFEVDLAALEDAIGKITMEHDGMGNDIVSLMSTFTNIQNHWHSPAADSFHDLVTQFNTASGNLELLLGEAIDKMNSAYQNYLATEETNTKNYQQMTATGNGGNQPPQGGDGGDQPPQGGDGGDQPAQGGKPSGGKPSGSIPLS</sequence>
<dbReference type="Pfam" id="PF06013">
    <property type="entry name" value="WXG100"/>
    <property type="match status" value="1"/>
</dbReference>
<dbReference type="Gene3D" id="1.10.287.1060">
    <property type="entry name" value="ESAT-6-like"/>
    <property type="match status" value="1"/>
</dbReference>
<dbReference type="Proteomes" id="UP001501570">
    <property type="component" value="Unassembled WGS sequence"/>
</dbReference>
<feature type="compositionally biased region" description="Polar residues" evidence="1">
    <location>
        <begin position="98"/>
        <end position="107"/>
    </location>
</feature>
<dbReference type="RefSeq" id="WP_345638137.1">
    <property type="nucleotide sequence ID" value="NZ_BAABJQ010000039.1"/>
</dbReference>
<dbReference type="InterPro" id="IPR010310">
    <property type="entry name" value="T7SS_ESAT-6-like"/>
</dbReference>
<name>A0ABP9SNQ6_9ACTN</name>
<reference evidence="3" key="1">
    <citation type="journal article" date="2019" name="Int. J. Syst. Evol. Microbiol.">
        <title>The Global Catalogue of Microorganisms (GCM) 10K type strain sequencing project: providing services to taxonomists for standard genome sequencing and annotation.</title>
        <authorList>
            <consortium name="The Broad Institute Genomics Platform"/>
            <consortium name="The Broad Institute Genome Sequencing Center for Infectious Disease"/>
            <person name="Wu L."/>
            <person name="Ma J."/>
        </authorList>
    </citation>
    <scope>NUCLEOTIDE SEQUENCE [LARGE SCALE GENOMIC DNA]</scope>
    <source>
        <strain evidence="3">JCM 18304</strain>
    </source>
</reference>
<evidence type="ECO:0000313" key="3">
    <source>
        <dbReference type="Proteomes" id="UP001501570"/>
    </source>
</evidence>
<accession>A0ABP9SNQ6</accession>